<gene>
    <name evidence="1" type="ORF">RHSP_14318</name>
</gene>
<dbReference type="AlphaFoldDB" id="N6UZ59"/>
<comment type="caution">
    <text evidence="1">The sequence shown here is derived from an EMBL/GenBank/DDBJ whole genome shotgun (WGS) entry which is preliminary data.</text>
</comment>
<accession>N6UZ59</accession>
<dbReference type="PATRIC" id="fig|363754.4.peg.3160"/>
<keyword evidence="2" id="KW-1185">Reference proteome</keyword>
<sequence length="74" mass="8101">MRINCHYQSIPAFGSRTAMGAIVVSLLSVPGIRTFHPAFEYPGPLTPLCGLHTYRQENSKKAWGSTMKPLLSPA</sequence>
<reference evidence="1 2" key="1">
    <citation type="journal article" date="2012" name="BMC Genomics">
        <title>Genomic basis of broad host range and environmental adaptability of Rhizobium tropici CIAT 899 and Rhizobium sp. PRF 81 which are used in inoculants for common bean (Phaseolus vulgaris L.).</title>
        <authorList>
            <person name="Ormeno-Orrillo E."/>
            <person name="Menna P."/>
            <person name="Almeida L.G."/>
            <person name="Ollero F.J."/>
            <person name="Nicolas M.F."/>
            <person name="Pains Rodrigues E."/>
            <person name="Shigueyoshi Nakatani A."/>
            <person name="Silva Batista J.S."/>
            <person name="Oliveira Chueire L.M."/>
            <person name="Souza R.C."/>
            <person name="Ribeiro Vasconcelos A.T."/>
            <person name="Megias M."/>
            <person name="Hungria M."/>
            <person name="Martinez-Romero E."/>
        </authorList>
    </citation>
    <scope>NUCLEOTIDE SEQUENCE [LARGE SCALE GENOMIC DNA]</scope>
    <source>
        <strain evidence="1 2">PRF 81</strain>
    </source>
</reference>
<dbReference type="STRING" id="363754.RHSP_14318"/>
<protein>
    <submittedName>
        <fullName evidence="1">Uncharacterized protein</fullName>
    </submittedName>
</protein>
<evidence type="ECO:0000313" key="2">
    <source>
        <dbReference type="Proteomes" id="UP000012429"/>
    </source>
</evidence>
<proteinExistence type="predicted"/>
<organism evidence="1 2">
    <name type="scientific">Rhizobium freirei PRF 81</name>
    <dbReference type="NCBI Taxonomy" id="363754"/>
    <lineage>
        <taxon>Bacteria</taxon>
        <taxon>Pseudomonadati</taxon>
        <taxon>Pseudomonadota</taxon>
        <taxon>Alphaproteobacteria</taxon>
        <taxon>Hyphomicrobiales</taxon>
        <taxon>Rhizobiaceae</taxon>
        <taxon>Rhizobium/Agrobacterium group</taxon>
        <taxon>Rhizobium</taxon>
    </lineage>
</organism>
<name>N6UZ59_9HYPH</name>
<dbReference type="Proteomes" id="UP000012429">
    <property type="component" value="Unassembled WGS sequence"/>
</dbReference>
<evidence type="ECO:0000313" key="1">
    <source>
        <dbReference type="EMBL" id="ENN86950.1"/>
    </source>
</evidence>
<dbReference type="EMBL" id="AQHN01000061">
    <property type="protein sequence ID" value="ENN86950.1"/>
    <property type="molecule type" value="Genomic_DNA"/>
</dbReference>